<dbReference type="Proteomes" id="UP000198876">
    <property type="component" value="Unassembled WGS sequence"/>
</dbReference>
<evidence type="ECO:0000313" key="3">
    <source>
        <dbReference type="Proteomes" id="UP000198876"/>
    </source>
</evidence>
<name>A0A1I2M9W0_9EURY</name>
<keyword evidence="1" id="KW-0812">Transmembrane</keyword>
<dbReference type="OrthoDB" id="386133at2157"/>
<protein>
    <submittedName>
        <fullName evidence="2">Uncharacterized protein</fullName>
    </submittedName>
</protein>
<evidence type="ECO:0000256" key="1">
    <source>
        <dbReference type="SAM" id="Phobius"/>
    </source>
</evidence>
<gene>
    <name evidence="2" type="ORF">SAMN04488063_0622</name>
</gene>
<feature type="transmembrane region" description="Helical" evidence="1">
    <location>
        <begin position="130"/>
        <end position="149"/>
    </location>
</feature>
<reference evidence="3" key="1">
    <citation type="submission" date="2016-10" db="EMBL/GenBank/DDBJ databases">
        <authorList>
            <person name="Varghese N."/>
            <person name="Submissions S."/>
        </authorList>
    </citation>
    <scope>NUCLEOTIDE SEQUENCE [LARGE SCALE GENOMIC DNA]</scope>
    <source>
        <strain evidence="3">CGMCC 1.7739</strain>
    </source>
</reference>
<keyword evidence="1" id="KW-1133">Transmembrane helix</keyword>
<dbReference type="EMBL" id="FOOQ01000001">
    <property type="protein sequence ID" value="SFF87668.1"/>
    <property type="molecule type" value="Genomic_DNA"/>
</dbReference>
<dbReference type="RefSeq" id="WP_092888222.1">
    <property type="nucleotide sequence ID" value="NZ_FOOQ01000001.1"/>
</dbReference>
<sequence length="160" mass="16837">MVSSAVKTAVATSLILVGVAGVVGSTMVPTTTCTETRVDGEVVRERCQTDESLRNVTLSATGFGLVFAIVGTVAVGRYSDGTDPVVDVVSGVVLLLVGVFVTYLFGVWLWNLLTASTLRGRPSLGGLMELLAFTAIGSFIAAIGVRSLWKVVQAWRRRGT</sequence>
<feature type="transmembrane region" description="Helical" evidence="1">
    <location>
        <begin position="88"/>
        <end position="110"/>
    </location>
</feature>
<keyword evidence="3" id="KW-1185">Reference proteome</keyword>
<accession>A0A1I2M9W0</accession>
<dbReference type="AlphaFoldDB" id="A0A1I2M9W0"/>
<feature type="transmembrane region" description="Helical" evidence="1">
    <location>
        <begin position="56"/>
        <end position="76"/>
    </location>
</feature>
<organism evidence="2 3">
    <name type="scientific">Halopelagius inordinatus</name>
    <dbReference type="NCBI Taxonomy" id="553467"/>
    <lineage>
        <taxon>Archaea</taxon>
        <taxon>Methanobacteriati</taxon>
        <taxon>Methanobacteriota</taxon>
        <taxon>Stenosarchaea group</taxon>
        <taxon>Halobacteria</taxon>
        <taxon>Halobacteriales</taxon>
        <taxon>Haloferacaceae</taxon>
    </lineage>
</organism>
<evidence type="ECO:0000313" key="2">
    <source>
        <dbReference type="EMBL" id="SFF87668.1"/>
    </source>
</evidence>
<keyword evidence="1" id="KW-0472">Membrane</keyword>
<proteinExistence type="predicted"/>